<accession>A0A8J9TG26</accession>
<dbReference type="EMBL" id="OU594949">
    <property type="protein sequence ID" value="CAG9293758.1"/>
    <property type="molecule type" value="Genomic_DNA"/>
</dbReference>
<protein>
    <submittedName>
        <fullName evidence="1">Uncharacterized protein</fullName>
    </submittedName>
</protein>
<name>A0A8J9TG26_PHATR</name>
<dbReference type="Proteomes" id="UP000836788">
    <property type="component" value="Chromosome 8"/>
</dbReference>
<sequence length="323" mass="35934">MQGPAESVADASLSFLRSYDGEKWLVRDDYVLPSSACTRGSLMVSASPLTPPWTRKCSRRQKRPSLPLINKTYTDDLAKLCQAESTEITEETTDHTVEEYMVESLNVKALNEIQISHPAEASTSQSVNNDLATDSWQAHSLVPSQLLKADLCVPKPTQMLQQAQLCNSRDRAHPYDYAEKLGPLDDDEEEDETDFIYVFEESSEDEVGDDGPRSREFSPQHFCRCQSIQSLPDRISAIPSSILFSFSDSDDSNHNGTSDQEGDMSELDAADGFSLDAVTNSCSSSITWYDGSQTEEISVSTDGEIEKMRTHTKNASSFYTWDS</sequence>
<organism evidence="1">
    <name type="scientific">Phaeodactylum tricornutum</name>
    <name type="common">Diatom</name>
    <dbReference type="NCBI Taxonomy" id="2850"/>
    <lineage>
        <taxon>Eukaryota</taxon>
        <taxon>Sar</taxon>
        <taxon>Stramenopiles</taxon>
        <taxon>Ochrophyta</taxon>
        <taxon>Bacillariophyta</taxon>
        <taxon>Bacillariophyceae</taxon>
        <taxon>Bacillariophycidae</taxon>
        <taxon>Naviculales</taxon>
        <taxon>Phaeodactylaceae</taxon>
        <taxon>Phaeodactylum</taxon>
    </lineage>
</organism>
<reference evidence="1" key="1">
    <citation type="submission" date="2022-02" db="EMBL/GenBank/DDBJ databases">
        <authorList>
            <person name="Giguere J D."/>
        </authorList>
    </citation>
    <scope>NUCLEOTIDE SEQUENCE</scope>
    <source>
        <strain evidence="1">CCAP 1055/1</strain>
    </source>
</reference>
<evidence type="ECO:0000313" key="1">
    <source>
        <dbReference type="EMBL" id="CAG9293758.1"/>
    </source>
</evidence>
<proteinExistence type="predicted"/>
<dbReference type="AlphaFoldDB" id="A0A8J9TG26"/>
<gene>
    <name evidence="1" type="ORF">PTTT1_LOCUS52506</name>
</gene>